<dbReference type="Proteomes" id="UP000054324">
    <property type="component" value="Unassembled WGS sequence"/>
</dbReference>
<name>A0A075ACY6_OPIVI</name>
<keyword evidence="1" id="KW-0106">Calcium</keyword>
<protein>
    <recommendedName>
        <fullName evidence="2">EF-hand domain-containing protein</fullName>
    </recommendedName>
</protein>
<dbReference type="RefSeq" id="XP_009170539.1">
    <property type="nucleotide sequence ID" value="XM_009172275.1"/>
</dbReference>
<dbReference type="PROSITE" id="PS50222">
    <property type="entry name" value="EF_HAND_2"/>
    <property type="match status" value="1"/>
</dbReference>
<evidence type="ECO:0000313" key="3">
    <source>
        <dbReference type="EMBL" id="KER25714.1"/>
    </source>
</evidence>
<keyword evidence="4" id="KW-1185">Reference proteome</keyword>
<dbReference type="SUPFAM" id="SSF47473">
    <property type="entry name" value="EF-hand"/>
    <property type="match status" value="1"/>
</dbReference>
<sequence length="191" mass="22315">MAFLKVLEQKFETIDRNHDGKITLKELSEFLVAFGFQAGQAQRFTWNPAESRVCNVSRQRNVVHQAVSVATIFEKSGYMYRYSVLLIRLLTDCRRIFSNLMSRMHEESRHEQGWSDFKRGISGGRSTFQTRKVLRNTLTCKQIWFFGRLIWNSAESLVCGVFKQMSVLHQATSCFSCYDIREIVIHLVHYS</sequence>
<dbReference type="AlphaFoldDB" id="A0A075ACY6"/>
<proteinExistence type="predicted"/>
<reference evidence="3 4" key="1">
    <citation type="submission" date="2013-11" db="EMBL/GenBank/DDBJ databases">
        <title>Opisthorchis viverrini - life in the bile duct.</title>
        <authorList>
            <person name="Young N.D."/>
            <person name="Nagarajan N."/>
            <person name="Lin S.J."/>
            <person name="Korhonen P.K."/>
            <person name="Jex A.R."/>
            <person name="Hall R.S."/>
            <person name="Safavi-Hemami H."/>
            <person name="Kaewkong W."/>
            <person name="Bertrand D."/>
            <person name="Gao S."/>
            <person name="Seet Q."/>
            <person name="Wongkham S."/>
            <person name="Teh B.T."/>
            <person name="Wongkham C."/>
            <person name="Intapan P.M."/>
            <person name="Maleewong W."/>
            <person name="Yang X."/>
            <person name="Hu M."/>
            <person name="Wang Z."/>
            <person name="Hofmann A."/>
            <person name="Sternberg P.W."/>
            <person name="Tan P."/>
            <person name="Wang J."/>
            <person name="Gasser R.B."/>
        </authorList>
    </citation>
    <scope>NUCLEOTIDE SEQUENCE [LARGE SCALE GENOMIC DNA]</scope>
</reference>
<dbReference type="EMBL" id="KL596768">
    <property type="protein sequence ID" value="KER25714.1"/>
    <property type="molecule type" value="Genomic_DNA"/>
</dbReference>
<evidence type="ECO:0000256" key="1">
    <source>
        <dbReference type="ARBA" id="ARBA00022837"/>
    </source>
</evidence>
<dbReference type="GO" id="GO:0005509">
    <property type="term" value="F:calcium ion binding"/>
    <property type="evidence" value="ECO:0007669"/>
    <property type="project" value="InterPro"/>
</dbReference>
<dbReference type="KEGG" id="ovi:T265_06887"/>
<organism evidence="3 4">
    <name type="scientific">Opisthorchis viverrini</name>
    <name type="common">Southeast Asian liver fluke</name>
    <dbReference type="NCBI Taxonomy" id="6198"/>
    <lineage>
        <taxon>Eukaryota</taxon>
        <taxon>Metazoa</taxon>
        <taxon>Spiralia</taxon>
        <taxon>Lophotrochozoa</taxon>
        <taxon>Platyhelminthes</taxon>
        <taxon>Trematoda</taxon>
        <taxon>Digenea</taxon>
        <taxon>Opisthorchiida</taxon>
        <taxon>Opisthorchiata</taxon>
        <taxon>Opisthorchiidae</taxon>
        <taxon>Opisthorchis</taxon>
    </lineage>
</organism>
<evidence type="ECO:0000313" key="4">
    <source>
        <dbReference type="Proteomes" id="UP000054324"/>
    </source>
</evidence>
<dbReference type="InterPro" id="IPR018247">
    <property type="entry name" value="EF_Hand_1_Ca_BS"/>
</dbReference>
<dbReference type="InterPro" id="IPR002048">
    <property type="entry name" value="EF_hand_dom"/>
</dbReference>
<dbReference type="CTD" id="20321066"/>
<dbReference type="Gene3D" id="1.10.238.10">
    <property type="entry name" value="EF-hand"/>
    <property type="match status" value="1"/>
</dbReference>
<evidence type="ECO:0000259" key="2">
    <source>
        <dbReference type="PROSITE" id="PS50222"/>
    </source>
</evidence>
<dbReference type="GeneID" id="20321066"/>
<accession>A0A075ACY6</accession>
<dbReference type="OrthoDB" id="73653at2759"/>
<feature type="domain" description="EF-hand" evidence="2">
    <location>
        <begin position="2"/>
        <end position="37"/>
    </location>
</feature>
<dbReference type="InterPro" id="IPR011992">
    <property type="entry name" value="EF-hand-dom_pair"/>
</dbReference>
<dbReference type="SMART" id="SM00054">
    <property type="entry name" value="EFh"/>
    <property type="match status" value="1"/>
</dbReference>
<gene>
    <name evidence="3" type="ORF">T265_06887</name>
</gene>
<dbReference type="PROSITE" id="PS00018">
    <property type="entry name" value="EF_HAND_1"/>
    <property type="match status" value="1"/>
</dbReference>